<gene>
    <name evidence="1" type="ORF">K3G42_021124</name>
</gene>
<accession>A0ACB8G2M4</accession>
<reference evidence="1" key="1">
    <citation type="submission" date="2021-08" db="EMBL/GenBank/DDBJ databases">
        <title>The first chromosome-level gecko genome reveals the dynamic sex chromosomes of Neotropical dwarf geckos (Sphaerodactylidae: Sphaerodactylus).</title>
        <authorList>
            <person name="Pinto B.J."/>
            <person name="Keating S.E."/>
            <person name="Gamble T."/>
        </authorList>
    </citation>
    <scope>NUCLEOTIDE SEQUENCE</scope>
    <source>
        <strain evidence="1">TG3544</strain>
    </source>
</reference>
<comment type="caution">
    <text evidence="1">The sequence shown here is derived from an EMBL/GenBank/DDBJ whole genome shotgun (WGS) entry which is preliminary data.</text>
</comment>
<dbReference type="EMBL" id="CM037615">
    <property type="protein sequence ID" value="KAH8013658.1"/>
    <property type="molecule type" value="Genomic_DNA"/>
</dbReference>
<keyword evidence="2" id="KW-1185">Reference proteome</keyword>
<evidence type="ECO:0000313" key="1">
    <source>
        <dbReference type="EMBL" id="KAH8013658.1"/>
    </source>
</evidence>
<sequence length="204" mass="22432">MSAPGGPSGGREPSSHELKGPLVATVGGFQEEDGGLLPFAATQEEEALQAMEPLPSVGQSAPPAQPCISFSEDAQMQTIVSSWENEYALDLVQESRTSDVDPLREVEHDPSSGWLDKLLASPPPSADDTKRRSTPKLDDPTGPEVKECMGSWLRPTKWVACRRCHWSFHSVIFKTSMEWVKRIKKVARWVCIPAWLGNRLGLPL</sequence>
<dbReference type="Proteomes" id="UP000827872">
    <property type="component" value="Linkage Group LG02"/>
</dbReference>
<name>A0ACB8G2M4_9SAUR</name>
<organism evidence="1 2">
    <name type="scientific">Sphaerodactylus townsendi</name>
    <dbReference type="NCBI Taxonomy" id="933632"/>
    <lineage>
        <taxon>Eukaryota</taxon>
        <taxon>Metazoa</taxon>
        <taxon>Chordata</taxon>
        <taxon>Craniata</taxon>
        <taxon>Vertebrata</taxon>
        <taxon>Euteleostomi</taxon>
        <taxon>Lepidosauria</taxon>
        <taxon>Squamata</taxon>
        <taxon>Bifurcata</taxon>
        <taxon>Gekkota</taxon>
        <taxon>Sphaerodactylidae</taxon>
        <taxon>Sphaerodactylus</taxon>
    </lineage>
</organism>
<protein>
    <submittedName>
        <fullName evidence="1">Uncharacterized protein</fullName>
    </submittedName>
</protein>
<proteinExistence type="predicted"/>
<evidence type="ECO:0000313" key="2">
    <source>
        <dbReference type="Proteomes" id="UP000827872"/>
    </source>
</evidence>